<dbReference type="EMBL" id="JH815775">
    <property type="protein sequence ID" value="EKC18209.1"/>
    <property type="molecule type" value="Genomic_DNA"/>
</dbReference>
<reference evidence="7" key="1">
    <citation type="journal article" date="2012" name="Nature">
        <title>The oyster genome reveals stress adaptation and complexity of shell formation.</title>
        <authorList>
            <person name="Zhang G."/>
            <person name="Fang X."/>
            <person name="Guo X."/>
            <person name="Li L."/>
            <person name="Luo R."/>
            <person name="Xu F."/>
            <person name="Yang P."/>
            <person name="Zhang L."/>
            <person name="Wang X."/>
            <person name="Qi H."/>
            <person name="Xiong Z."/>
            <person name="Que H."/>
            <person name="Xie Y."/>
            <person name="Holland P.W."/>
            <person name="Paps J."/>
            <person name="Zhu Y."/>
            <person name="Wu F."/>
            <person name="Chen Y."/>
            <person name="Wang J."/>
            <person name="Peng C."/>
            <person name="Meng J."/>
            <person name="Yang L."/>
            <person name="Liu J."/>
            <person name="Wen B."/>
            <person name="Zhang N."/>
            <person name="Huang Z."/>
            <person name="Zhu Q."/>
            <person name="Feng Y."/>
            <person name="Mount A."/>
            <person name="Hedgecock D."/>
            <person name="Xu Z."/>
            <person name="Liu Y."/>
            <person name="Domazet-Loso T."/>
            <person name="Du Y."/>
            <person name="Sun X."/>
            <person name="Zhang S."/>
            <person name="Liu B."/>
            <person name="Cheng P."/>
            <person name="Jiang X."/>
            <person name="Li J."/>
            <person name="Fan D."/>
            <person name="Wang W."/>
            <person name="Fu W."/>
            <person name="Wang T."/>
            <person name="Wang B."/>
            <person name="Zhang J."/>
            <person name="Peng Z."/>
            <person name="Li Y."/>
            <person name="Li N."/>
            <person name="Wang J."/>
            <person name="Chen M."/>
            <person name="He Y."/>
            <person name="Tan F."/>
            <person name="Song X."/>
            <person name="Zheng Q."/>
            <person name="Huang R."/>
            <person name="Yang H."/>
            <person name="Du X."/>
            <person name="Chen L."/>
            <person name="Yang M."/>
            <person name="Gaffney P.M."/>
            <person name="Wang S."/>
            <person name="Luo L."/>
            <person name="She Z."/>
            <person name="Ming Y."/>
            <person name="Huang W."/>
            <person name="Zhang S."/>
            <person name="Huang B."/>
            <person name="Zhang Y."/>
            <person name="Qu T."/>
            <person name="Ni P."/>
            <person name="Miao G."/>
            <person name="Wang J."/>
            <person name="Wang Q."/>
            <person name="Steinberg C.E."/>
            <person name="Wang H."/>
            <person name="Li N."/>
            <person name="Qian L."/>
            <person name="Zhang G."/>
            <person name="Li Y."/>
            <person name="Yang H."/>
            <person name="Liu X."/>
            <person name="Wang J."/>
            <person name="Yin Y."/>
            <person name="Wang J."/>
        </authorList>
    </citation>
    <scope>NUCLEOTIDE SEQUENCE [LARGE SCALE GENOMIC DNA]</scope>
    <source>
        <strain evidence="7">05x7-T-G4-1.051#20</strain>
    </source>
</reference>
<feature type="transmembrane region" description="Helical" evidence="6">
    <location>
        <begin position="116"/>
        <end position="137"/>
    </location>
</feature>
<organism evidence="7">
    <name type="scientific">Magallana gigas</name>
    <name type="common">Pacific oyster</name>
    <name type="synonym">Crassostrea gigas</name>
    <dbReference type="NCBI Taxonomy" id="29159"/>
    <lineage>
        <taxon>Eukaryota</taxon>
        <taxon>Metazoa</taxon>
        <taxon>Spiralia</taxon>
        <taxon>Lophotrochozoa</taxon>
        <taxon>Mollusca</taxon>
        <taxon>Bivalvia</taxon>
        <taxon>Autobranchia</taxon>
        <taxon>Pteriomorphia</taxon>
        <taxon>Ostreida</taxon>
        <taxon>Ostreoidea</taxon>
        <taxon>Ostreidae</taxon>
        <taxon>Magallana</taxon>
    </lineage>
</organism>
<dbReference type="InterPro" id="IPR008564">
    <property type="entry name" value="TVP23-like"/>
</dbReference>
<dbReference type="AlphaFoldDB" id="K1PH50"/>
<evidence type="ECO:0000256" key="1">
    <source>
        <dbReference type="ARBA" id="ARBA00004141"/>
    </source>
</evidence>
<dbReference type="PANTHER" id="PTHR13019:SF25">
    <property type="entry name" value="GOLGI APPARATUS MEMBRANE PROTEIN TVP23 HOMOLOG"/>
    <property type="match status" value="1"/>
</dbReference>
<comment type="similarity">
    <text evidence="2 6">Belongs to the TVP23 family.</text>
</comment>
<proteinExistence type="inferred from homology"/>
<evidence type="ECO:0000256" key="2">
    <source>
        <dbReference type="ARBA" id="ARBA00005467"/>
    </source>
</evidence>
<evidence type="ECO:0000256" key="5">
    <source>
        <dbReference type="ARBA" id="ARBA00023136"/>
    </source>
</evidence>
<name>K1PH50_MAGGI</name>
<evidence type="ECO:0000256" key="6">
    <source>
        <dbReference type="RuleBase" id="RU361206"/>
    </source>
</evidence>
<protein>
    <recommendedName>
        <fullName evidence="6">Golgi apparatus membrane protein TVP23 homolog</fullName>
    </recommendedName>
</protein>
<dbReference type="GO" id="GO:0000139">
    <property type="term" value="C:Golgi membrane"/>
    <property type="evidence" value="ECO:0007669"/>
    <property type="project" value="TreeGrafter"/>
</dbReference>
<dbReference type="HOGENOM" id="CLU_074845_3_0_1"/>
<keyword evidence="3 6" id="KW-0812">Transmembrane</keyword>
<evidence type="ECO:0000256" key="4">
    <source>
        <dbReference type="ARBA" id="ARBA00022989"/>
    </source>
</evidence>
<gene>
    <name evidence="7" type="ORF">CGI_10014583</name>
</gene>
<dbReference type="FunCoup" id="K1PH50">
    <property type="interactions" value="1126"/>
</dbReference>
<feature type="transmembrane region" description="Helical" evidence="6">
    <location>
        <begin position="143"/>
        <end position="162"/>
    </location>
</feature>
<dbReference type="GO" id="GO:0009306">
    <property type="term" value="P:protein secretion"/>
    <property type="evidence" value="ECO:0007669"/>
    <property type="project" value="TreeGrafter"/>
</dbReference>
<evidence type="ECO:0000313" key="7">
    <source>
        <dbReference type="EMBL" id="EKC18209.1"/>
    </source>
</evidence>
<evidence type="ECO:0000256" key="3">
    <source>
        <dbReference type="ARBA" id="ARBA00022692"/>
    </source>
</evidence>
<dbReference type="GO" id="GO:0016192">
    <property type="term" value="P:vesicle-mediated transport"/>
    <property type="evidence" value="ECO:0007669"/>
    <property type="project" value="TreeGrafter"/>
</dbReference>
<dbReference type="PANTHER" id="PTHR13019">
    <property type="entry name" value="GOLGI APPARATUS MEMBRANE PROTEIN TVP23"/>
    <property type="match status" value="1"/>
</dbReference>
<comment type="subcellular location">
    <subcellularLocation>
        <location evidence="1 6">Membrane</location>
        <topology evidence="1 6">Multi-pass membrane protein</topology>
    </subcellularLocation>
</comment>
<accession>K1PH50</accession>
<dbReference type="InParanoid" id="K1PH50"/>
<feature type="transmembrane region" description="Helical" evidence="6">
    <location>
        <begin position="50"/>
        <end position="68"/>
    </location>
</feature>
<keyword evidence="5 6" id="KW-0472">Membrane</keyword>
<sequence>MNPSDVTLNFGEEDEIDRQKKLKHPVTVFCHVAFRCLAVLMFILCGWFSTSFITNFIFIVILLSMDFWTVKNISGRLLVGLRWWNYVDDDGVSHWVYESRPKSQNKIKVSATEARLFWLSLIICQIIWIIFIFGTIFKLDLKWFMVALVGVIMNGANLYGYIRCKYGSKTKLSSVATGFLGQQIWSKLTPFVKTELIALHLKRSTRGRIHLSSKNGG</sequence>
<dbReference type="Pfam" id="PF05832">
    <property type="entry name" value="DUF846"/>
    <property type="match status" value="1"/>
</dbReference>
<keyword evidence="4 6" id="KW-1133">Transmembrane helix</keyword>